<dbReference type="AlphaFoldDB" id="A0A1H6TTN8"/>
<evidence type="ECO:0000313" key="2">
    <source>
        <dbReference type="EMBL" id="SEI79575.1"/>
    </source>
</evidence>
<feature type="chain" id="PRO_5017373310" evidence="1">
    <location>
        <begin position="23"/>
        <end position="171"/>
    </location>
</feature>
<dbReference type="EMBL" id="FNYH01000010">
    <property type="protein sequence ID" value="SEI79575.1"/>
    <property type="molecule type" value="Genomic_DNA"/>
</dbReference>
<reference evidence="3" key="1">
    <citation type="submission" date="2016-10" db="EMBL/GenBank/DDBJ databases">
        <authorList>
            <person name="Varghese N."/>
            <person name="Submissions S."/>
        </authorList>
    </citation>
    <scope>NUCLEOTIDE SEQUENCE [LARGE SCALE GENOMIC DNA]</scope>
    <source>
        <strain evidence="3">DSM 7165</strain>
    </source>
</reference>
<protein>
    <submittedName>
        <fullName evidence="2">Uncharacterized protein</fullName>
    </submittedName>
</protein>
<keyword evidence="3" id="KW-1185">Reference proteome</keyword>
<proteinExistence type="predicted"/>
<evidence type="ECO:0000256" key="1">
    <source>
        <dbReference type="SAM" id="SignalP"/>
    </source>
</evidence>
<sequence length="171" mass="18822">MKKLLTSSLLLVTVPFMQAAHAEDLHFAAGSLIQAEALVTQEVLKGQTSEHIQLKPSAVDNTGMPEYCLMSARASLQNESVRLDIDRLLCLSEDRHYYEGVLIAQLVDEEGKPGDAQACTSEQDGICQRGEIRAGHKYTLKVTAESTIPMVVNQSEQLNIMRRQAAPEQAQ</sequence>
<evidence type="ECO:0000313" key="3">
    <source>
        <dbReference type="Proteomes" id="UP000242999"/>
    </source>
</evidence>
<accession>A0A1H6TTN8</accession>
<organism evidence="2 3">
    <name type="scientific">Allopseudospirillum japonicum</name>
    <dbReference type="NCBI Taxonomy" id="64971"/>
    <lineage>
        <taxon>Bacteria</taxon>
        <taxon>Pseudomonadati</taxon>
        <taxon>Pseudomonadota</taxon>
        <taxon>Gammaproteobacteria</taxon>
        <taxon>Oceanospirillales</taxon>
        <taxon>Oceanospirillaceae</taxon>
        <taxon>Allopseudospirillum</taxon>
    </lineage>
</organism>
<dbReference type="Proteomes" id="UP000242999">
    <property type="component" value="Unassembled WGS sequence"/>
</dbReference>
<keyword evidence="1" id="KW-0732">Signal</keyword>
<dbReference type="RefSeq" id="WP_093311198.1">
    <property type="nucleotide sequence ID" value="NZ_FNYH01000010.1"/>
</dbReference>
<feature type="signal peptide" evidence="1">
    <location>
        <begin position="1"/>
        <end position="22"/>
    </location>
</feature>
<name>A0A1H6TTN8_9GAMM</name>
<dbReference type="OrthoDB" id="6118120at2"/>
<gene>
    <name evidence="2" type="ORF">SAMN05421831_110101</name>
</gene>